<dbReference type="InterPro" id="IPR000961">
    <property type="entry name" value="AGC-kinase_C"/>
</dbReference>
<dbReference type="GO" id="GO:0004674">
    <property type="term" value="F:protein serine/threonine kinase activity"/>
    <property type="evidence" value="ECO:0007669"/>
    <property type="project" value="UniProtKB-KW"/>
</dbReference>
<keyword evidence="8" id="KW-1185">Reference proteome</keyword>
<keyword evidence="1" id="KW-0723">Serine/threonine-protein kinase</keyword>
<protein>
    <recommendedName>
        <fullName evidence="6">AGC-kinase C-terminal domain-containing protein</fullName>
    </recommendedName>
</protein>
<keyword evidence="2" id="KW-0808">Transferase</keyword>
<dbReference type="SMART" id="SM00133">
    <property type="entry name" value="S_TK_X"/>
    <property type="match status" value="1"/>
</dbReference>
<dbReference type="Proteomes" id="UP000694565">
    <property type="component" value="Unplaced"/>
</dbReference>
<evidence type="ECO:0000259" key="6">
    <source>
        <dbReference type="PROSITE" id="PS51285"/>
    </source>
</evidence>
<dbReference type="Pfam" id="PF00433">
    <property type="entry name" value="Pkinase_C"/>
    <property type="match status" value="1"/>
</dbReference>
<reference evidence="7" key="2">
    <citation type="submission" date="2025-09" db="UniProtKB">
        <authorList>
            <consortium name="Ensembl"/>
        </authorList>
    </citation>
    <scope>IDENTIFICATION</scope>
</reference>
<feature type="domain" description="AGC-kinase C-terminal" evidence="6">
    <location>
        <begin position="6"/>
        <end position="78"/>
    </location>
</feature>
<reference evidence="7" key="1">
    <citation type="submission" date="2025-08" db="UniProtKB">
        <authorList>
            <consortium name="Ensembl"/>
        </authorList>
    </citation>
    <scope>IDENTIFICATION</scope>
</reference>
<accession>A0A8C2XB46</accession>
<sequence length="93" mass="10152">MPFTFQTIDWEALLAKKATPPFLPSIKESLDVGNFDSEFTRLQPIMSPPSKPFVLSAEQQDAFADFDFCALYGRRSSCGGRSPPASSSTSVGE</sequence>
<evidence type="ECO:0000256" key="2">
    <source>
        <dbReference type="ARBA" id="ARBA00022679"/>
    </source>
</evidence>
<evidence type="ECO:0000256" key="4">
    <source>
        <dbReference type="ARBA" id="ARBA00022777"/>
    </source>
</evidence>
<evidence type="ECO:0000313" key="7">
    <source>
        <dbReference type="Ensembl" id="ENSCLMP00005016291.1"/>
    </source>
</evidence>
<dbReference type="InterPro" id="IPR017892">
    <property type="entry name" value="Pkinase_C"/>
</dbReference>
<proteinExistence type="predicted"/>
<keyword evidence="4" id="KW-0418">Kinase</keyword>
<dbReference type="GO" id="GO:0005524">
    <property type="term" value="F:ATP binding"/>
    <property type="evidence" value="ECO:0007669"/>
    <property type="project" value="UniProtKB-KW"/>
</dbReference>
<evidence type="ECO:0000313" key="8">
    <source>
        <dbReference type="Proteomes" id="UP000694565"/>
    </source>
</evidence>
<dbReference type="Gene3D" id="3.30.200.20">
    <property type="entry name" value="Phosphorylase Kinase, domain 1"/>
    <property type="match status" value="1"/>
</dbReference>
<organism evidence="7 8">
    <name type="scientific">Cyclopterus lumpus</name>
    <name type="common">Lumpsucker</name>
    <dbReference type="NCBI Taxonomy" id="8103"/>
    <lineage>
        <taxon>Eukaryota</taxon>
        <taxon>Metazoa</taxon>
        <taxon>Chordata</taxon>
        <taxon>Craniata</taxon>
        <taxon>Vertebrata</taxon>
        <taxon>Euteleostomi</taxon>
        <taxon>Actinopterygii</taxon>
        <taxon>Neopterygii</taxon>
        <taxon>Teleostei</taxon>
        <taxon>Neoteleostei</taxon>
        <taxon>Acanthomorphata</taxon>
        <taxon>Eupercaria</taxon>
        <taxon>Perciformes</taxon>
        <taxon>Cottioidei</taxon>
        <taxon>Cottales</taxon>
        <taxon>Cyclopteridae</taxon>
        <taxon>Cyclopterus</taxon>
    </lineage>
</organism>
<dbReference type="Ensembl" id="ENSCLMT00005017275.1">
    <property type="protein sequence ID" value="ENSCLMP00005016291.1"/>
    <property type="gene ID" value="ENSCLMG00005008436.1"/>
</dbReference>
<evidence type="ECO:0000256" key="1">
    <source>
        <dbReference type="ARBA" id="ARBA00022527"/>
    </source>
</evidence>
<keyword evidence="3" id="KW-0547">Nucleotide-binding</keyword>
<keyword evidence="5" id="KW-0067">ATP-binding</keyword>
<dbReference type="PROSITE" id="PS51285">
    <property type="entry name" value="AGC_KINASE_CTER"/>
    <property type="match status" value="1"/>
</dbReference>
<evidence type="ECO:0000256" key="5">
    <source>
        <dbReference type="ARBA" id="ARBA00022840"/>
    </source>
</evidence>
<name>A0A8C2XB46_CYCLU</name>
<dbReference type="GeneTree" id="ENSGT00940000164790"/>
<dbReference type="AlphaFoldDB" id="A0A8C2XB46"/>
<evidence type="ECO:0000256" key="3">
    <source>
        <dbReference type="ARBA" id="ARBA00022741"/>
    </source>
</evidence>
<dbReference type="Gene3D" id="1.10.510.10">
    <property type="entry name" value="Transferase(Phosphotransferase) domain 1"/>
    <property type="match status" value="1"/>
</dbReference>